<reference evidence="1 2" key="1">
    <citation type="submission" date="2024-01" db="EMBL/GenBank/DDBJ databases">
        <title>Genome insights into Plantactinospora sonchi sp. nov.</title>
        <authorList>
            <person name="Wang L."/>
        </authorList>
    </citation>
    <scope>NUCLEOTIDE SEQUENCE [LARGE SCALE GENOMIC DNA]</scope>
    <source>
        <strain evidence="1 2">NEAU-QY2</strain>
    </source>
</reference>
<dbReference type="RefSeq" id="WP_331216109.1">
    <property type="nucleotide sequence ID" value="NZ_JAZGQK010000017.1"/>
</dbReference>
<protein>
    <submittedName>
        <fullName evidence="1">Uncharacterized protein</fullName>
    </submittedName>
</protein>
<evidence type="ECO:0000313" key="2">
    <source>
        <dbReference type="Proteomes" id="UP001332243"/>
    </source>
</evidence>
<organism evidence="1 2">
    <name type="scientific">Plantactinospora sonchi</name>
    <dbReference type="NCBI Taxonomy" id="1544735"/>
    <lineage>
        <taxon>Bacteria</taxon>
        <taxon>Bacillati</taxon>
        <taxon>Actinomycetota</taxon>
        <taxon>Actinomycetes</taxon>
        <taxon>Micromonosporales</taxon>
        <taxon>Micromonosporaceae</taxon>
        <taxon>Plantactinospora</taxon>
    </lineage>
</organism>
<comment type="caution">
    <text evidence="1">The sequence shown here is derived from an EMBL/GenBank/DDBJ whole genome shotgun (WGS) entry which is preliminary data.</text>
</comment>
<sequence length="129" mass="14367">MKRVGFFGSAEEIAASAATAPHYWEPLVTNYLRQGAVVMASSSWVDDRLDEAVKKICQYSVRTDGEWIWPADLAYYVSTYHVNLPGEFLDHIASREGKVANLDEKAVESIADWLMVDLQVSEPGVKEAS</sequence>
<keyword evidence="2" id="KW-1185">Reference proteome</keyword>
<proteinExistence type="predicted"/>
<accession>A0ABU7RWU9</accession>
<name>A0ABU7RWU9_9ACTN</name>
<dbReference type="EMBL" id="JAZGQK010000017">
    <property type="protein sequence ID" value="MEE6261007.1"/>
    <property type="molecule type" value="Genomic_DNA"/>
</dbReference>
<dbReference type="Proteomes" id="UP001332243">
    <property type="component" value="Unassembled WGS sequence"/>
</dbReference>
<gene>
    <name evidence="1" type="ORF">V1633_21215</name>
</gene>
<evidence type="ECO:0000313" key="1">
    <source>
        <dbReference type="EMBL" id="MEE6261007.1"/>
    </source>
</evidence>